<accession>A0A0R2HM98</accession>
<dbReference type="AlphaFoldDB" id="A0A0R2HM98"/>
<dbReference type="RefSeq" id="WP_046872005.1">
    <property type="nucleotide sequence ID" value="NZ_BAAAXI010000155.1"/>
</dbReference>
<dbReference type="Proteomes" id="UP000076405">
    <property type="component" value="Chromosome"/>
</dbReference>
<dbReference type="EMBL" id="CP012288">
    <property type="protein sequence ID" value="AMV67467.1"/>
    <property type="molecule type" value="Genomic_DNA"/>
</dbReference>
<reference evidence="3 4" key="1">
    <citation type="journal article" date="2016" name="PLoS ONE">
        <title>The Identification of Novel Diagnostic Marker Genes for the Detection of Beer Spoiling Pediococcus damnosus Strains Using the BlAst Diagnostic Gene findEr.</title>
        <authorList>
            <person name="Behr J."/>
            <person name="Geissler A.J."/>
            <person name="Schmid J."/>
            <person name="Zehe A."/>
            <person name="Vogel R.F."/>
        </authorList>
    </citation>
    <scope>NUCLEOTIDE SEQUENCE [LARGE SCALE GENOMIC DNA]</scope>
    <source>
        <strain evidence="1 4">TMW 2.1533</strain>
        <strain evidence="2 3">TMW 2.1535</strain>
    </source>
</reference>
<dbReference type="OrthoDB" id="1646215at2"/>
<protein>
    <submittedName>
        <fullName evidence="1">Regulator of the mannose operon, ManO</fullName>
    </submittedName>
</protein>
<name>A0A0R2HM98_9LACO</name>
<evidence type="ECO:0000313" key="1">
    <source>
        <dbReference type="EMBL" id="AMV62651.1"/>
    </source>
</evidence>
<sequence>MTETKNTIIDLKVTADLFVGANQRGKIVIGDKGFEFINNHKNRNFVYLPWDEISHVVAARGIRKGKIMRFSVQSKRNIGYVFTTKDPKGVFRAMRKHMDAKQLVYEKDMFDRLRHSFRKLLKK</sequence>
<organism evidence="1 4">
    <name type="scientific">Pediococcus damnosus</name>
    <dbReference type="NCBI Taxonomy" id="51663"/>
    <lineage>
        <taxon>Bacteria</taxon>
        <taxon>Bacillati</taxon>
        <taxon>Bacillota</taxon>
        <taxon>Bacilli</taxon>
        <taxon>Lactobacillales</taxon>
        <taxon>Lactobacillaceae</taxon>
        <taxon>Pediococcus</taxon>
    </lineage>
</organism>
<proteinExistence type="predicted"/>
<evidence type="ECO:0000313" key="4">
    <source>
        <dbReference type="Proteomes" id="UP000076405"/>
    </source>
</evidence>
<dbReference type="Pfam" id="PF06115">
    <property type="entry name" value="DUF956"/>
    <property type="match status" value="1"/>
</dbReference>
<dbReference type="Proteomes" id="UP000076244">
    <property type="component" value="Chromosome"/>
</dbReference>
<keyword evidence="3" id="KW-1185">Reference proteome</keyword>
<gene>
    <name evidence="1" type="ORF">ADU70_1159</name>
    <name evidence="2" type="ORF">ADU72_1540</name>
</gene>
<dbReference type="KEGG" id="pdm:ADU72_1540"/>
<dbReference type="EMBL" id="CP012275">
    <property type="protein sequence ID" value="AMV62651.1"/>
    <property type="molecule type" value="Genomic_DNA"/>
</dbReference>
<evidence type="ECO:0000313" key="3">
    <source>
        <dbReference type="Proteomes" id="UP000076244"/>
    </source>
</evidence>
<dbReference type="GeneID" id="57276209"/>
<dbReference type="InterPro" id="IPR010360">
    <property type="entry name" value="DUF956"/>
</dbReference>
<evidence type="ECO:0000313" key="2">
    <source>
        <dbReference type="EMBL" id="AMV67467.1"/>
    </source>
</evidence>